<comment type="caution">
    <text evidence="1">The sequence shown here is derived from an EMBL/GenBank/DDBJ whole genome shotgun (WGS) entry which is preliminary data.</text>
</comment>
<dbReference type="AlphaFoldDB" id="A0A0F9D9V2"/>
<proteinExistence type="predicted"/>
<gene>
    <name evidence="1" type="ORF">LCGC14_2572180</name>
</gene>
<organism evidence="1">
    <name type="scientific">marine sediment metagenome</name>
    <dbReference type="NCBI Taxonomy" id="412755"/>
    <lineage>
        <taxon>unclassified sequences</taxon>
        <taxon>metagenomes</taxon>
        <taxon>ecological metagenomes</taxon>
    </lineage>
</organism>
<accession>A0A0F9D9V2</accession>
<sequence>MAEINRAHARRLFDLIEVEVDPKSIRLVPRQHKGNVLMCGYADFQIGLHQEIDGVRQVIPWTTLCGNAIKLMNDKIHFDPKSEKGKKQDPETGKFPYFPVWMPRTAEARAVFSEKISRLPEIRQLVERAISEVSVPTATAAASADNPF</sequence>
<reference evidence="1" key="1">
    <citation type="journal article" date="2015" name="Nature">
        <title>Complex archaea that bridge the gap between prokaryotes and eukaryotes.</title>
        <authorList>
            <person name="Spang A."/>
            <person name="Saw J.H."/>
            <person name="Jorgensen S.L."/>
            <person name="Zaremba-Niedzwiedzka K."/>
            <person name="Martijn J."/>
            <person name="Lind A.E."/>
            <person name="van Eijk R."/>
            <person name="Schleper C."/>
            <person name="Guy L."/>
            <person name="Ettema T.J."/>
        </authorList>
    </citation>
    <scope>NUCLEOTIDE SEQUENCE</scope>
</reference>
<name>A0A0F9D9V2_9ZZZZ</name>
<dbReference type="EMBL" id="LAZR01042730">
    <property type="protein sequence ID" value="KKL08808.1"/>
    <property type="molecule type" value="Genomic_DNA"/>
</dbReference>
<evidence type="ECO:0000313" key="1">
    <source>
        <dbReference type="EMBL" id="KKL08808.1"/>
    </source>
</evidence>
<protein>
    <submittedName>
        <fullName evidence="1">Uncharacterized protein</fullName>
    </submittedName>
</protein>